<feature type="binding site" evidence="2">
    <location>
        <position position="10"/>
    </location>
    <ligand>
        <name>Fe cation</name>
        <dbReference type="ChEBI" id="CHEBI:24875"/>
        <label>1</label>
    </ligand>
</feature>
<feature type="active site" description="Proton donor" evidence="1">
    <location>
        <position position="69"/>
    </location>
</feature>
<dbReference type="GO" id="GO:0046872">
    <property type="term" value="F:metal ion binding"/>
    <property type="evidence" value="ECO:0007669"/>
    <property type="project" value="UniProtKB-KW"/>
</dbReference>
<dbReference type="InterPro" id="IPR029052">
    <property type="entry name" value="Metallo-depent_PP-like"/>
</dbReference>
<dbReference type="InterPro" id="IPR005235">
    <property type="entry name" value="YmdB-like"/>
</dbReference>
<keyword evidence="4" id="KW-1185">Reference proteome</keyword>
<dbReference type="PATRIC" id="fig|742738.3.peg.674"/>
<evidence type="ECO:0000313" key="3">
    <source>
        <dbReference type="EMBL" id="KGF56926.1"/>
    </source>
</evidence>
<protein>
    <recommendedName>
        <fullName evidence="5">Metallophosphoesterase</fullName>
    </recommendedName>
</protein>
<feature type="binding site" evidence="2">
    <location>
        <position position="68"/>
    </location>
    <ligand>
        <name>Fe cation</name>
        <dbReference type="ChEBI" id="CHEBI:24875"/>
        <label>2</label>
    </ligand>
</feature>
<dbReference type="SUPFAM" id="SSF56300">
    <property type="entry name" value="Metallo-dependent phosphatases"/>
    <property type="match status" value="1"/>
</dbReference>
<dbReference type="EMBL" id="ADLO01000024">
    <property type="protein sequence ID" value="KGF56926.1"/>
    <property type="molecule type" value="Genomic_DNA"/>
</dbReference>
<evidence type="ECO:0000256" key="1">
    <source>
        <dbReference type="PIRSR" id="PIRSR004789-50"/>
    </source>
</evidence>
<feature type="binding site" evidence="2">
    <location>
        <position position="179"/>
    </location>
    <ligand>
        <name>Fe cation</name>
        <dbReference type="ChEBI" id="CHEBI:24875"/>
        <label>1</label>
    </ligand>
</feature>
<evidence type="ECO:0008006" key="5">
    <source>
        <dbReference type="Google" id="ProtNLM"/>
    </source>
</evidence>
<dbReference type="HOGENOM" id="CLU_068238_0_0_9"/>
<feature type="binding site" evidence="2">
    <location>
        <position position="41"/>
    </location>
    <ligand>
        <name>Fe cation</name>
        <dbReference type="ChEBI" id="CHEBI:24875"/>
        <label>2</label>
    </ligand>
</feature>
<name>A0A096BD40_FLAPL</name>
<organism evidence="3 4">
    <name type="scientific">Flavonifractor plautii 1_3_50AFAA</name>
    <dbReference type="NCBI Taxonomy" id="742738"/>
    <lineage>
        <taxon>Bacteria</taxon>
        <taxon>Bacillati</taxon>
        <taxon>Bacillota</taxon>
        <taxon>Clostridia</taxon>
        <taxon>Eubacteriales</taxon>
        <taxon>Oscillospiraceae</taxon>
        <taxon>Flavonifractor</taxon>
    </lineage>
</organism>
<proteinExistence type="predicted"/>
<feature type="binding site" evidence="2">
    <location>
        <position position="177"/>
    </location>
    <ligand>
        <name>Fe cation</name>
        <dbReference type="ChEBI" id="CHEBI:24875"/>
        <label>2</label>
    </ligand>
</feature>
<gene>
    <name evidence="3" type="ORF">HMPREF9460_00645</name>
</gene>
<dbReference type="Gene3D" id="3.60.21.10">
    <property type="match status" value="1"/>
</dbReference>
<feature type="binding site" evidence="2">
    <location>
        <position position="42"/>
    </location>
    <ligand>
        <name>Fe cation</name>
        <dbReference type="ChEBI" id="CHEBI:24875"/>
        <label>1</label>
    </ligand>
</feature>
<dbReference type="eggNOG" id="COG1692">
    <property type="taxonomic scope" value="Bacteria"/>
</dbReference>
<evidence type="ECO:0000256" key="2">
    <source>
        <dbReference type="PIRSR" id="PIRSR004789-51"/>
    </source>
</evidence>
<sequence>MILNVLAVGDVVGDSGVEYLSRHLRGLKKLKGVHFTVVNGENASGVGILPRQAREIFDAGADVVTLGNHTWNRIQIADFLEDDRYTLRPANYTSRVPGRGWGVYDGPGGLRIGVMNLIGRCEMDSNFDNPFTTADRVLRRMEGTDVVLVDFHAEATSEKGAMGYYLDGRAQAVWGTHTHVPTADGQILPKGLGFVTDLGMTGPAESVLGIRPEQAVNRFLGGLPRRFEPAPGPCKLESVLFSIDTDQRRCVSVERVDIRA</sequence>
<dbReference type="GeneID" id="63972077"/>
<dbReference type="Proteomes" id="UP000029585">
    <property type="component" value="Unassembled WGS sequence"/>
</dbReference>
<dbReference type="RefSeq" id="WP_007488808.1">
    <property type="nucleotide sequence ID" value="NZ_KN174161.1"/>
</dbReference>
<feature type="binding site" evidence="2">
    <location>
        <position position="41"/>
    </location>
    <ligand>
        <name>Fe cation</name>
        <dbReference type="ChEBI" id="CHEBI:24875"/>
        <label>1</label>
    </ligand>
</feature>
<evidence type="ECO:0000313" key="4">
    <source>
        <dbReference type="Proteomes" id="UP000029585"/>
    </source>
</evidence>
<dbReference type="PANTHER" id="PTHR36303">
    <property type="entry name" value="2',3'-CYCLIC-NUCLEOTIDE 2'-PHOSPHODIESTERASE"/>
    <property type="match status" value="1"/>
</dbReference>
<accession>A0A096BD40</accession>
<dbReference type="GO" id="GO:0004113">
    <property type="term" value="F:2',3'-cyclic-nucleotide 3'-phosphodiesterase activity"/>
    <property type="evidence" value="ECO:0007669"/>
    <property type="project" value="TreeGrafter"/>
</dbReference>
<dbReference type="PANTHER" id="PTHR36303:SF1">
    <property type="entry name" value="2',3'-CYCLIC-NUCLEOTIDE 2'-PHOSPHODIESTERASE"/>
    <property type="match status" value="1"/>
</dbReference>
<comment type="caution">
    <text evidence="3">The sequence shown here is derived from an EMBL/GenBank/DDBJ whole genome shotgun (WGS) entry which is preliminary data.</text>
</comment>
<reference evidence="3 4" key="1">
    <citation type="submission" date="2011-08" db="EMBL/GenBank/DDBJ databases">
        <title>The Genome Sequence of Clostridium orbiscindens 1_3_50AFAA.</title>
        <authorList>
            <consortium name="The Broad Institute Genome Sequencing Platform"/>
            <person name="Earl A."/>
            <person name="Ward D."/>
            <person name="Feldgarden M."/>
            <person name="Gevers D."/>
            <person name="Daigneault M."/>
            <person name="Strauss J."/>
            <person name="Allen-Vercoe E."/>
            <person name="Young S.K."/>
            <person name="Zeng Q."/>
            <person name="Gargeya S."/>
            <person name="Fitzgerald M."/>
            <person name="Haas B."/>
            <person name="Abouelleil A."/>
            <person name="Alvarado L."/>
            <person name="Arachchi H.M."/>
            <person name="Berlin A."/>
            <person name="Brown A."/>
            <person name="Chapman S.B."/>
            <person name="Chen Z."/>
            <person name="Dunbar C."/>
            <person name="Freedman E."/>
            <person name="Gearin G."/>
            <person name="Gellesch M."/>
            <person name="Goldberg J."/>
            <person name="Griggs A."/>
            <person name="Gujja S."/>
            <person name="Heiman D."/>
            <person name="Howarth C."/>
            <person name="Larson L."/>
            <person name="Lui A."/>
            <person name="MacDonald P.J.P."/>
            <person name="Montmayeur A."/>
            <person name="Murphy C."/>
            <person name="Neiman D."/>
            <person name="Pearson M."/>
            <person name="Priest M."/>
            <person name="Roberts A."/>
            <person name="Saif S."/>
            <person name="Shea T."/>
            <person name="Shenoy N."/>
            <person name="Sisk P."/>
            <person name="Stolte C."/>
            <person name="Sykes S."/>
            <person name="Wortman J."/>
            <person name="Nusbaum C."/>
            <person name="Birren B."/>
        </authorList>
    </citation>
    <scope>NUCLEOTIDE SEQUENCE [LARGE SCALE GENOMIC DNA]</scope>
    <source>
        <strain evidence="3 4">1_3_50AFAA</strain>
    </source>
</reference>
<keyword evidence="2" id="KW-0479">Metal-binding</keyword>
<dbReference type="PIRSF" id="PIRSF004789">
    <property type="entry name" value="DR1281"/>
    <property type="match status" value="1"/>
</dbReference>
<dbReference type="AlphaFoldDB" id="A0A096BD40"/>
<dbReference type="Pfam" id="PF13277">
    <property type="entry name" value="YmdB"/>
    <property type="match status" value="1"/>
</dbReference>
<feature type="binding site" evidence="2">
    <location>
        <position position="152"/>
    </location>
    <ligand>
        <name>Fe cation</name>
        <dbReference type="ChEBI" id="CHEBI:24875"/>
        <label>2</label>
    </ligand>
</feature>